<dbReference type="Gene3D" id="2.40.170.20">
    <property type="entry name" value="TonB-dependent receptor, beta-barrel domain"/>
    <property type="match status" value="1"/>
</dbReference>
<keyword evidence="7" id="KW-0732">Signal</keyword>
<evidence type="ECO:0000259" key="16">
    <source>
        <dbReference type="Pfam" id="PF00593"/>
    </source>
</evidence>
<evidence type="ECO:0000256" key="15">
    <source>
        <dbReference type="RuleBase" id="RU003357"/>
    </source>
</evidence>
<dbReference type="Gene3D" id="2.170.130.10">
    <property type="entry name" value="TonB-dependent receptor, plug domain"/>
    <property type="match status" value="1"/>
</dbReference>
<evidence type="ECO:0000256" key="2">
    <source>
        <dbReference type="ARBA" id="ARBA00009810"/>
    </source>
</evidence>
<evidence type="ECO:0000256" key="6">
    <source>
        <dbReference type="ARBA" id="ARBA00022692"/>
    </source>
</evidence>
<evidence type="ECO:0000256" key="14">
    <source>
        <dbReference type="PROSITE-ProRule" id="PRU01360"/>
    </source>
</evidence>
<dbReference type="CDD" id="cd01347">
    <property type="entry name" value="ligand_gated_channel"/>
    <property type="match status" value="1"/>
</dbReference>
<evidence type="ECO:0000256" key="12">
    <source>
        <dbReference type="ARBA" id="ARBA00023170"/>
    </source>
</evidence>
<evidence type="ECO:0000256" key="13">
    <source>
        <dbReference type="ARBA" id="ARBA00023237"/>
    </source>
</evidence>
<dbReference type="InterPro" id="IPR036942">
    <property type="entry name" value="Beta-barrel_TonB_sf"/>
</dbReference>
<comment type="similarity">
    <text evidence="2 14 15">Belongs to the TonB-dependent receptor family.</text>
</comment>
<name>A0A1Z3LZ79_BREDI</name>
<dbReference type="AlphaFoldDB" id="A0A1Z3LZ79"/>
<dbReference type="PANTHER" id="PTHR32552:SF68">
    <property type="entry name" value="FERRICHROME OUTER MEMBRANE TRANSPORTER_PHAGE RECEPTOR"/>
    <property type="match status" value="1"/>
</dbReference>
<accession>A0A1Z3LZ79</accession>
<dbReference type="EMBL" id="CP021995">
    <property type="protein sequence ID" value="ASD27489.1"/>
    <property type="molecule type" value="Genomic_DNA"/>
</dbReference>
<dbReference type="GO" id="GO:0015891">
    <property type="term" value="P:siderophore transport"/>
    <property type="evidence" value="ECO:0007669"/>
    <property type="project" value="InterPro"/>
</dbReference>
<evidence type="ECO:0000259" key="17">
    <source>
        <dbReference type="Pfam" id="PF07715"/>
    </source>
</evidence>
<evidence type="ECO:0000256" key="4">
    <source>
        <dbReference type="ARBA" id="ARBA00022452"/>
    </source>
</evidence>
<keyword evidence="8" id="KW-0408">Iron</keyword>
<evidence type="ECO:0000256" key="5">
    <source>
        <dbReference type="ARBA" id="ARBA00022496"/>
    </source>
</evidence>
<dbReference type="InterPro" id="IPR039426">
    <property type="entry name" value="TonB-dep_rcpt-like"/>
</dbReference>
<proteinExistence type="inferred from homology"/>
<evidence type="ECO:0000256" key="9">
    <source>
        <dbReference type="ARBA" id="ARBA00023065"/>
    </source>
</evidence>
<keyword evidence="3 14" id="KW-0813">Transport</keyword>
<dbReference type="GO" id="GO:0009279">
    <property type="term" value="C:cell outer membrane"/>
    <property type="evidence" value="ECO:0007669"/>
    <property type="project" value="UniProtKB-SubCell"/>
</dbReference>
<organism evidence="18 19">
    <name type="scientific">Brevundimonas diminuta</name>
    <name type="common">Pseudomonas diminuta</name>
    <dbReference type="NCBI Taxonomy" id="293"/>
    <lineage>
        <taxon>Bacteria</taxon>
        <taxon>Pseudomonadati</taxon>
        <taxon>Pseudomonadota</taxon>
        <taxon>Alphaproteobacteria</taxon>
        <taxon>Caulobacterales</taxon>
        <taxon>Caulobacteraceae</taxon>
        <taxon>Brevundimonas</taxon>
    </lineage>
</organism>
<dbReference type="STRING" id="293.GCA_000988015_00274"/>
<dbReference type="Pfam" id="PF00593">
    <property type="entry name" value="TonB_dep_Rec_b-barrel"/>
    <property type="match status" value="1"/>
</dbReference>
<keyword evidence="6 14" id="KW-0812">Transmembrane</keyword>
<keyword evidence="5" id="KW-0410">Iron transport</keyword>
<gene>
    <name evidence="18" type="ORF">CD943_11670</name>
</gene>
<dbReference type="SUPFAM" id="SSF56935">
    <property type="entry name" value="Porins"/>
    <property type="match status" value="1"/>
</dbReference>
<keyword evidence="12 18" id="KW-0675">Receptor</keyword>
<sequence>MQRYIITTPNHFIGDLMKTLLTTVGFAALLASPAIARDAPIVTGADHVTEVEAITVFGRALGRIPGETATKSGAPTLETPYTVNIVSRELLDLRNVSNIGEAAETISGVQRTIGFSGNQRFRIRGFQNISTLRDGFRQSVSQPEIDLQGVESIEVLKGPASALYGRFEPGGVINFVSKRPYSEVGGEAFVVAGSNDYWRGGLDLNTPLTADGAVLARLNIGYENAGSFRELVDNEQLYISPVVEWRPDADTSLLARLEYLQRDAAFDRGFGNNAAFLKQPVRRNYGEDFMRVEKEQWVAGLEFNRRLNPDWRLRLGGFISAVDVPEEQFFNYGFPALSGTTVNRNFVNYDETQDDLTLQAELYGRVVTGPLTHRLLIGIDHSRDELSYLDGQIAFGRPIDLLNPVRTGRPTTYLPVGDSHYDYTSTGLYVQDEIAWSRWRLLLGGRLEEVETYAFAADFIEPGVRRTDRPFSPRAGLTYLATPDWSIYASWARSSRNEGDAGLLESGLTPKPTRGEQFEIGTKALAFDGRAELTLSAFEITKTDAVVADPIDFNLVIQAGEIRVRGLEAEVSARPLDPWTIIASYAYSDSEISRDTNAFIVGNRLAGVPDHQAALWTSWAFGGDLDGLTIGGGLFHASSQAATTGNNLDLPGYTRLDLNAAYRFGAGYEVRLNVDNATDETIYITGGFSQIHPQAPRTARLTLSKRW</sequence>
<keyword evidence="13 14" id="KW-0998">Cell outer membrane</keyword>
<dbReference type="PANTHER" id="PTHR32552">
    <property type="entry name" value="FERRICHROME IRON RECEPTOR-RELATED"/>
    <property type="match status" value="1"/>
</dbReference>
<feature type="domain" description="TonB-dependent receptor plug" evidence="17">
    <location>
        <begin position="77"/>
        <end position="172"/>
    </location>
</feature>
<evidence type="ECO:0000313" key="18">
    <source>
        <dbReference type="EMBL" id="ASD27489.1"/>
    </source>
</evidence>
<keyword evidence="4 14" id="KW-1134">Transmembrane beta strand</keyword>
<dbReference type="GO" id="GO:0038023">
    <property type="term" value="F:signaling receptor activity"/>
    <property type="evidence" value="ECO:0007669"/>
    <property type="project" value="InterPro"/>
</dbReference>
<dbReference type="InterPro" id="IPR010105">
    <property type="entry name" value="TonB_sidphr_rcpt"/>
</dbReference>
<keyword evidence="11 14" id="KW-0472">Membrane</keyword>
<reference evidence="18 19" key="1">
    <citation type="submission" date="2017-06" db="EMBL/GenBank/DDBJ databases">
        <title>Biodegradation of gentamicin by bacterial consortia AMQD4 in synthetic medium and raw gentamicin sewage.</title>
        <authorList>
            <person name="Chang H."/>
            <person name="Feng Y."/>
            <person name="Li Z."/>
            <person name="Xue J."/>
            <person name="Cheng D."/>
        </authorList>
    </citation>
    <scope>NUCLEOTIDE SEQUENCE [LARGE SCALE GENOMIC DNA]</scope>
    <source>
        <strain evidence="18 19">BZC3</strain>
    </source>
</reference>
<dbReference type="InterPro" id="IPR000531">
    <property type="entry name" value="Beta-barrel_TonB"/>
</dbReference>
<keyword evidence="10 15" id="KW-0798">TonB box</keyword>
<dbReference type="GO" id="GO:0015344">
    <property type="term" value="F:siderophore uptake transmembrane transporter activity"/>
    <property type="evidence" value="ECO:0007669"/>
    <property type="project" value="TreeGrafter"/>
</dbReference>
<evidence type="ECO:0000256" key="10">
    <source>
        <dbReference type="ARBA" id="ARBA00023077"/>
    </source>
</evidence>
<evidence type="ECO:0000256" key="7">
    <source>
        <dbReference type="ARBA" id="ARBA00022729"/>
    </source>
</evidence>
<keyword evidence="9" id="KW-0406">Ion transport</keyword>
<dbReference type="NCBIfam" id="TIGR01783">
    <property type="entry name" value="TonB-siderophor"/>
    <property type="match status" value="1"/>
</dbReference>
<feature type="domain" description="TonB-dependent receptor-like beta-barrel" evidence="16">
    <location>
        <begin position="245"/>
        <end position="676"/>
    </location>
</feature>
<dbReference type="InterPro" id="IPR037066">
    <property type="entry name" value="Plug_dom_sf"/>
</dbReference>
<evidence type="ECO:0000256" key="3">
    <source>
        <dbReference type="ARBA" id="ARBA00022448"/>
    </source>
</evidence>
<dbReference type="InterPro" id="IPR012910">
    <property type="entry name" value="Plug_dom"/>
</dbReference>
<evidence type="ECO:0000256" key="1">
    <source>
        <dbReference type="ARBA" id="ARBA00004571"/>
    </source>
</evidence>
<dbReference type="Pfam" id="PF07715">
    <property type="entry name" value="Plug"/>
    <property type="match status" value="1"/>
</dbReference>
<dbReference type="PROSITE" id="PS52016">
    <property type="entry name" value="TONB_DEPENDENT_REC_3"/>
    <property type="match status" value="1"/>
</dbReference>
<protein>
    <submittedName>
        <fullName evidence="18">TonB-dependent siderophore receptor</fullName>
    </submittedName>
</protein>
<comment type="subcellular location">
    <subcellularLocation>
        <location evidence="1 14">Cell outer membrane</location>
        <topology evidence="1 14">Multi-pass membrane protein</topology>
    </subcellularLocation>
</comment>
<evidence type="ECO:0000313" key="19">
    <source>
        <dbReference type="Proteomes" id="UP000197024"/>
    </source>
</evidence>
<evidence type="ECO:0000256" key="11">
    <source>
        <dbReference type="ARBA" id="ARBA00023136"/>
    </source>
</evidence>
<evidence type="ECO:0000256" key="8">
    <source>
        <dbReference type="ARBA" id="ARBA00023004"/>
    </source>
</evidence>
<reference evidence="18 19" key="2">
    <citation type="submission" date="2017-06" db="EMBL/GenBank/DDBJ databases">
        <authorList>
            <person name="Kim H.J."/>
            <person name="Triplett B.A."/>
        </authorList>
    </citation>
    <scope>NUCLEOTIDE SEQUENCE [LARGE SCALE GENOMIC DNA]</scope>
    <source>
        <strain evidence="18 19">BZC3</strain>
    </source>
</reference>
<dbReference type="Proteomes" id="UP000197024">
    <property type="component" value="Chromosome"/>
</dbReference>